<dbReference type="AlphaFoldDB" id="A0A8I0T746"/>
<name>A0A8I0T746_9GAMM</name>
<organism evidence="1 2">
    <name type="scientific">Pseudoalteromonas peptidolytica F12-50-A1</name>
    <dbReference type="NCBI Taxonomy" id="1315280"/>
    <lineage>
        <taxon>Bacteria</taxon>
        <taxon>Pseudomonadati</taxon>
        <taxon>Pseudomonadota</taxon>
        <taxon>Gammaproteobacteria</taxon>
        <taxon>Alteromonadales</taxon>
        <taxon>Pseudoalteromonadaceae</taxon>
        <taxon>Pseudoalteromonas</taxon>
    </lineage>
</organism>
<evidence type="ECO:0000313" key="1">
    <source>
        <dbReference type="EMBL" id="MBE0347854.1"/>
    </source>
</evidence>
<protein>
    <submittedName>
        <fullName evidence="1">Uncharacterized protein</fullName>
    </submittedName>
</protein>
<keyword evidence="2" id="KW-1185">Reference proteome</keyword>
<gene>
    <name evidence="1" type="ORF">PPEP_a4218</name>
</gene>
<dbReference type="EMBL" id="AQHF01000028">
    <property type="protein sequence ID" value="MBE0347854.1"/>
    <property type="molecule type" value="Genomic_DNA"/>
</dbReference>
<dbReference type="RefSeq" id="WP_125251888.1">
    <property type="nucleotide sequence ID" value="NZ_AQHF01000028.1"/>
</dbReference>
<accession>A0A8I0T746</accession>
<dbReference type="Proteomes" id="UP000660708">
    <property type="component" value="Unassembled WGS sequence"/>
</dbReference>
<reference evidence="1 2" key="1">
    <citation type="submission" date="2015-06" db="EMBL/GenBank/DDBJ databases">
        <title>Genome sequence of Pseudoalteromonas peptidolytica.</title>
        <authorList>
            <person name="Xie B.-B."/>
            <person name="Rong J.-C."/>
            <person name="Qin Q.-L."/>
            <person name="Zhang Y.-Z."/>
        </authorList>
    </citation>
    <scope>NUCLEOTIDE SEQUENCE [LARGE SCALE GENOMIC DNA]</scope>
    <source>
        <strain evidence="1 2">F12-50-A1</strain>
    </source>
</reference>
<comment type="caution">
    <text evidence="1">The sequence shown here is derived from an EMBL/GenBank/DDBJ whole genome shotgun (WGS) entry which is preliminary data.</text>
</comment>
<evidence type="ECO:0000313" key="2">
    <source>
        <dbReference type="Proteomes" id="UP000660708"/>
    </source>
</evidence>
<sequence>MSKYRFMIDTPHGRFKTTNEYAYHGLVFKSRNNGARSEVIWMMSKEIAQKEAITLAKLGFLIQGIYPAVEYRTSI</sequence>
<proteinExistence type="predicted"/>